<dbReference type="PROSITE" id="PS00719">
    <property type="entry name" value="GLYCOSYL_HYDROL_F2_1"/>
    <property type="match status" value="1"/>
</dbReference>
<dbReference type="EC" id="3.2.1.23" evidence="3 7"/>
<protein>
    <recommendedName>
        <fullName evidence="3 7">Beta-galactosidase</fullName>
        <ecNumber evidence="3 7">3.2.1.23</ecNumber>
    </recommendedName>
    <alternativeName>
        <fullName evidence="6 7">Lactase</fullName>
    </alternativeName>
</protein>
<organism evidence="9 10">
    <name type="scientific">Candidatus Ornithospirochaeta stercoripullorum</name>
    <dbReference type="NCBI Taxonomy" id="2840899"/>
    <lineage>
        <taxon>Bacteria</taxon>
        <taxon>Pseudomonadati</taxon>
        <taxon>Spirochaetota</taxon>
        <taxon>Spirochaetia</taxon>
        <taxon>Spirochaetales</taxon>
        <taxon>Spirochaetaceae</taxon>
        <taxon>Spirochaetaceae incertae sedis</taxon>
        <taxon>Candidatus Ornithospirochaeta</taxon>
    </lineage>
</organism>
<proteinExistence type="inferred from homology"/>
<name>A0A9D9DWE4_9SPIO</name>
<evidence type="ECO:0000256" key="5">
    <source>
        <dbReference type="ARBA" id="ARBA00023295"/>
    </source>
</evidence>
<dbReference type="Gene3D" id="3.20.20.80">
    <property type="entry name" value="Glycosidases"/>
    <property type="match status" value="1"/>
</dbReference>
<dbReference type="AlphaFoldDB" id="A0A9D9DWE4"/>
<evidence type="ECO:0000313" key="10">
    <source>
        <dbReference type="Proteomes" id="UP000823615"/>
    </source>
</evidence>
<dbReference type="SMART" id="SM01038">
    <property type="entry name" value="Bgal_small_N"/>
    <property type="match status" value="1"/>
</dbReference>
<dbReference type="Pfam" id="PF02929">
    <property type="entry name" value="Bgal_small_N"/>
    <property type="match status" value="1"/>
</dbReference>
<evidence type="ECO:0000256" key="2">
    <source>
        <dbReference type="ARBA" id="ARBA00007401"/>
    </source>
</evidence>
<dbReference type="GO" id="GO:0009341">
    <property type="term" value="C:beta-galactosidase complex"/>
    <property type="evidence" value="ECO:0007669"/>
    <property type="project" value="InterPro"/>
</dbReference>
<dbReference type="Proteomes" id="UP000823615">
    <property type="component" value="Unassembled WGS sequence"/>
</dbReference>
<dbReference type="Pfam" id="PF02837">
    <property type="entry name" value="Glyco_hydro_2_N"/>
    <property type="match status" value="1"/>
</dbReference>
<dbReference type="InterPro" id="IPR050347">
    <property type="entry name" value="Bact_Beta-galactosidase"/>
</dbReference>
<dbReference type="InterPro" id="IPR032312">
    <property type="entry name" value="LacZ_4"/>
</dbReference>
<dbReference type="Gene3D" id="2.70.98.10">
    <property type="match status" value="1"/>
</dbReference>
<sequence length="983" mass="111373">MKLEKYYEDLSVQHVGTEKSRAYYMPLDENGEATSLLLSGQEWKVRVYPSPEDVDGTFIDPAFDSSAFDTIPVPSTLEMLGYVQKQYTNVNYPIPYDPPFVPVDNPTAAYILDFDKKKSALRRYYLYFEGVDSAYFVYLNGKEIGYSEVPHSPSEFDVTDALNDGNNRLAVVVLKYSDGTYLEDQDKFRWSGIFRDVYLLDRPEEHIRDYVVTADMTGLVTLSFTSISGNPDIAVKLSDAEGNVLGQKESDGSPVSFRIDNPHLWNAEEPYLYTLEIAVPGETIVQKTGCRSVWIENSVVLFNGEPVKFLGVNRHESNPKTGATVTREDTLQDLKMMKAYNFNTIRTSHYPDAPWFYEMCDKYGFYVVSEADLECHGVSHLQGGSHQWNFDTIARDRNFLPAILDRNERNVEVNKNFPSVFMWSLGNESGWGECFIETAKYVKKLDPTRLVHYEGAMHSVLHGVEVDDDTIDCDSFMYNEVSFMDSYFPDPKHTKPAFLCEYIHAMGNGPGDIEEYIEVIRKHKEIMGGCAWEWCDHATYEGEDPIHGPMYHYGGDAGEFPNDGNFCLDGLVYPDRRPHTGLIEYGNVLRPVRASLTGQSDDEIFLTLRSYYTFRSLDGIEAVYEIKEHGRLLSSGSFALSALGGEEETVGIARPETGNGDVFINIFYRLSEERPLLEKGLVLGFDQLMLSPGEKKNTGIEAKGKVSLSSDEKFFTVSGEDFEYRFDRRRATLVSAKRGGVERLASPMEWTLWRAPTDNDRKIKKLWKEANFDRAESRAVFSEATTDKSIAMLSFDFHLSAASLQPFMTGRVVMSVNGDGEILVSVRVVRDLVFPFFPRFGALFHLVSDGSDECTYYGYGPHESYVDKHRASRVDYFTLPVARMHEDYIVPQENGSHWGVSEFSAGHICAHAAEPFSFNASYYTADELERASHNYELRESGNLEVHIDYRQSGIGSGSCGPQLVAKYQLSERHIDWDVVISFN</sequence>
<accession>A0A9D9DWE4</accession>
<dbReference type="GO" id="GO:0004565">
    <property type="term" value="F:beta-galactosidase activity"/>
    <property type="evidence" value="ECO:0007669"/>
    <property type="project" value="UniProtKB-EC"/>
</dbReference>
<comment type="catalytic activity">
    <reaction evidence="1 7">
        <text>Hydrolysis of terminal non-reducing beta-D-galactose residues in beta-D-galactosides.</text>
        <dbReference type="EC" id="3.2.1.23"/>
    </reaction>
</comment>
<feature type="domain" description="Beta galactosidase small chain/" evidence="8">
    <location>
        <begin position="716"/>
        <end position="981"/>
    </location>
</feature>
<dbReference type="Pfam" id="PF16353">
    <property type="entry name" value="LacZ_4"/>
    <property type="match status" value="1"/>
</dbReference>
<evidence type="ECO:0000313" key="9">
    <source>
        <dbReference type="EMBL" id="MBO8435407.1"/>
    </source>
</evidence>
<dbReference type="SUPFAM" id="SSF51445">
    <property type="entry name" value="(Trans)glycosidases"/>
    <property type="match status" value="1"/>
</dbReference>
<dbReference type="Pfam" id="PF02836">
    <property type="entry name" value="Glyco_hydro_2_C"/>
    <property type="match status" value="1"/>
</dbReference>
<dbReference type="InterPro" id="IPR013783">
    <property type="entry name" value="Ig-like_fold"/>
</dbReference>
<evidence type="ECO:0000256" key="7">
    <source>
        <dbReference type="RuleBase" id="RU361154"/>
    </source>
</evidence>
<dbReference type="InterPro" id="IPR006104">
    <property type="entry name" value="Glyco_hydro_2_N"/>
</dbReference>
<dbReference type="InterPro" id="IPR036156">
    <property type="entry name" value="Beta-gal/glucu_dom_sf"/>
</dbReference>
<dbReference type="PANTHER" id="PTHR46323">
    <property type="entry name" value="BETA-GALACTOSIDASE"/>
    <property type="match status" value="1"/>
</dbReference>
<dbReference type="PRINTS" id="PR00132">
    <property type="entry name" value="GLHYDRLASE2"/>
</dbReference>
<keyword evidence="5 7" id="KW-0326">Glycosidase</keyword>
<evidence type="ECO:0000256" key="6">
    <source>
        <dbReference type="ARBA" id="ARBA00032230"/>
    </source>
</evidence>
<dbReference type="InterPro" id="IPR014718">
    <property type="entry name" value="GH-type_carb-bd"/>
</dbReference>
<dbReference type="InterPro" id="IPR017853">
    <property type="entry name" value="GH"/>
</dbReference>
<dbReference type="PANTHER" id="PTHR46323:SF2">
    <property type="entry name" value="BETA-GALACTOSIDASE"/>
    <property type="match status" value="1"/>
</dbReference>
<reference evidence="9" key="2">
    <citation type="journal article" date="2021" name="PeerJ">
        <title>Extensive microbial diversity within the chicken gut microbiome revealed by metagenomics and culture.</title>
        <authorList>
            <person name="Gilroy R."/>
            <person name="Ravi A."/>
            <person name="Getino M."/>
            <person name="Pursley I."/>
            <person name="Horton D.L."/>
            <person name="Alikhan N.F."/>
            <person name="Baker D."/>
            <person name="Gharbi K."/>
            <person name="Hall N."/>
            <person name="Watson M."/>
            <person name="Adriaenssens E.M."/>
            <person name="Foster-Nyarko E."/>
            <person name="Jarju S."/>
            <person name="Secka A."/>
            <person name="Antonio M."/>
            <person name="Oren A."/>
            <person name="Chaudhuri R.R."/>
            <person name="La Ragione R."/>
            <person name="Hildebrand F."/>
            <person name="Pallen M.J."/>
        </authorList>
    </citation>
    <scope>NUCLEOTIDE SEQUENCE</scope>
    <source>
        <strain evidence="9">7293</strain>
    </source>
</reference>
<dbReference type="InterPro" id="IPR006103">
    <property type="entry name" value="Glyco_hydro_2_cat"/>
</dbReference>
<dbReference type="InterPro" id="IPR011013">
    <property type="entry name" value="Gal_mutarotase_sf_dom"/>
</dbReference>
<comment type="caution">
    <text evidence="9">The sequence shown here is derived from an EMBL/GenBank/DDBJ whole genome shotgun (WGS) entry which is preliminary data.</text>
</comment>
<dbReference type="GO" id="GO:0005990">
    <property type="term" value="P:lactose catabolic process"/>
    <property type="evidence" value="ECO:0007669"/>
    <property type="project" value="TreeGrafter"/>
</dbReference>
<dbReference type="InterPro" id="IPR023230">
    <property type="entry name" value="Glyco_hydro_2_CS"/>
</dbReference>
<dbReference type="InterPro" id="IPR006101">
    <property type="entry name" value="Glyco_hydro_2"/>
</dbReference>
<reference evidence="9" key="1">
    <citation type="submission" date="2020-10" db="EMBL/GenBank/DDBJ databases">
        <authorList>
            <person name="Gilroy R."/>
        </authorList>
    </citation>
    <scope>NUCLEOTIDE SEQUENCE</scope>
    <source>
        <strain evidence="9">7293</strain>
    </source>
</reference>
<gene>
    <name evidence="9" type="ORF">IAA97_00280</name>
</gene>
<evidence type="ECO:0000256" key="1">
    <source>
        <dbReference type="ARBA" id="ARBA00001412"/>
    </source>
</evidence>
<dbReference type="SUPFAM" id="SSF49785">
    <property type="entry name" value="Galactose-binding domain-like"/>
    <property type="match status" value="1"/>
</dbReference>
<dbReference type="SUPFAM" id="SSF74650">
    <property type="entry name" value="Galactose mutarotase-like"/>
    <property type="match status" value="1"/>
</dbReference>
<dbReference type="Gene3D" id="2.60.40.10">
    <property type="entry name" value="Immunoglobulins"/>
    <property type="match status" value="2"/>
</dbReference>
<evidence type="ECO:0000256" key="4">
    <source>
        <dbReference type="ARBA" id="ARBA00022801"/>
    </source>
</evidence>
<comment type="similarity">
    <text evidence="2 7">Belongs to the glycosyl hydrolase 2 family.</text>
</comment>
<dbReference type="InterPro" id="IPR004199">
    <property type="entry name" value="B-gal_small/dom_5"/>
</dbReference>
<evidence type="ECO:0000256" key="3">
    <source>
        <dbReference type="ARBA" id="ARBA00012756"/>
    </source>
</evidence>
<dbReference type="InterPro" id="IPR008979">
    <property type="entry name" value="Galactose-bd-like_sf"/>
</dbReference>
<dbReference type="GO" id="GO:0030246">
    <property type="term" value="F:carbohydrate binding"/>
    <property type="evidence" value="ECO:0007669"/>
    <property type="project" value="InterPro"/>
</dbReference>
<keyword evidence="4 7" id="KW-0378">Hydrolase</keyword>
<dbReference type="InterPro" id="IPR006102">
    <property type="entry name" value="Ig-like_GH2"/>
</dbReference>
<evidence type="ECO:0000259" key="8">
    <source>
        <dbReference type="SMART" id="SM01038"/>
    </source>
</evidence>
<dbReference type="Pfam" id="PF00703">
    <property type="entry name" value="Glyco_hydro_2"/>
    <property type="match status" value="1"/>
</dbReference>
<dbReference type="Gene3D" id="2.60.120.260">
    <property type="entry name" value="Galactose-binding domain-like"/>
    <property type="match status" value="1"/>
</dbReference>
<dbReference type="EMBL" id="JADIMT010000004">
    <property type="protein sequence ID" value="MBO8435407.1"/>
    <property type="molecule type" value="Genomic_DNA"/>
</dbReference>
<dbReference type="SUPFAM" id="SSF49303">
    <property type="entry name" value="beta-Galactosidase/glucuronidase domain"/>
    <property type="match status" value="2"/>
</dbReference>